<feature type="compositionally biased region" description="Polar residues" evidence="1">
    <location>
        <begin position="110"/>
        <end position="124"/>
    </location>
</feature>
<reference evidence="2" key="1">
    <citation type="submission" date="2020-11" db="EMBL/GenBank/DDBJ databases">
        <authorList>
            <consortium name="DOE Joint Genome Institute"/>
            <person name="Ahrendt S."/>
            <person name="Riley R."/>
            <person name="Andreopoulos W."/>
            <person name="Labutti K."/>
            <person name="Pangilinan J."/>
            <person name="Ruiz-Duenas F.J."/>
            <person name="Barrasa J.M."/>
            <person name="Sanchez-Garcia M."/>
            <person name="Camarero S."/>
            <person name="Miyauchi S."/>
            <person name="Serrano A."/>
            <person name="Linde D."/>
            <person name="Babiker R."/>
            <person name="Drula E."/>
            <person name="Ayuso-Fernandez I."/>
            <person name="Pacheco R."/>
            <person name="Padilla G."/>
            <person name="Ferreira P."/>
            <person name="Barriuso J."/>
            <person name="Kellner H."/>
            <person name="Castanera R."/>
            <person name="Alfaro M."/>
            <person name="Ramirez L."/>
            <person name="Pisabarro A.G."/>
            <person name="Kuo A."/>
            <person name="Tritt A."/>
            <person name="Lipzen A."/>
            <person name="He G."/>
            <person name="Yan M."/>
            <person name="Ng V."/>
            <person name="Cullen D."/>
            <person name="Martin F."/>
            <person name="Rosso M.-N."/>
            <person name="Henrissat B."/>
            <person name="Hibbett D."/>
            <person name="Martinez A.T."/>
            <person name="Grigoriev I.V."/>
        </authorList>
    </citation>
    <scope>NUCLEOTIDE SEQUENCE</scope>
    <source>
        <strain evidence="2">AH 40177</strain>
    </source>
</reference>
<accession>A0A9P5Q8S7</accession>
<organism evidence="2 3">
    <name type="scientific">Rhodocollybia butyracea</name>
    <dbReference type="NCBI Taxonomy" id="206335"/>
    <lineage>
        <taxon>Eukaryota</taxon>
        <taxon>Fungi</taxon>
        <taxon>Dikarya</taxon>
        <taxon>Basidiomycota</taxon>
        <taxon>Agaricomycotina</taxon>
        <taxon>Agaricomycetes</taxon>
        <taxon>Agaricomycetidae</taxon>
        <taxon>Agaricales</taxon>
        <taxon>Marasmiineae</taxon>
        <taxon>Omphalotaceae</taxon>
        <taxon>Rhodocollybia</taxon>
    </lineage>
</organism>
<evidence type="ECO:0000313" key="2">
    <source>
        <dbReference type="EMBL" id="KAF9076880.1"/>
    </source>
</evidence>
<feature type="compositionally biased region" description="Pro residues" evidence="1">
    <location>
        <begin position="41"/>
        <end position="57"/>
    </location>
</feature>
<proteinExistence type="predicted"/>
<keyword evidence="3" id="KW-1185">Reference proteome</keyword>
<feature type="region of interest" description="Disordered" evidence="1">
    <location>
        <begin position="202"/>
        <end position="225"/>
    </location>
</feature>
<dbReference type="EMBL" id="JADNRY010000005">
    <property type="protein sequence ID" value="KAF9076880.1"/>
    <property type="molecule type" value="Genomic_DNA"/>
</dbReference>
<protein>
    <submittedName>
        <fullName evidence="2">Uncharacterized protein</fullName>
    </submittedName>
</protein>
<name>A0A9P5Q8S7_9AGAR</name>
<dbReference type="Proteomes" id="UP000772434">
    <property type="component" value="Unassembled WGS sequence"/>
</dbReference>
<feature type="compositionally biased region" description="Polar residues" evidence="1">
    <location>
        <begin position="1"/>
        <end position="15"/>
    </location>
</feature>
<gene>
    <name evidence="2" type="ORF">BDP27DRAFT_1414016</name>
</gene>
<dbReference type="OrthoDB" id="2980827at2759"/>
<feature type="compositionally biased region" description="Acidic residues" evidence="1">
    <location>
        <begin position="208"/>
        <end position="223"/>
    </location>
</feature>
<sequence length="268" mass="29918">MQNRSLSETHPTNSKNAHDCKQTSSRSLPDLPTGRRSVPLRPLPPRPLPPPPPPPKSPKSRPLLSINTTFVKSTFNLPSPYPTQNLPLAPSNPRHQYPPVLFSPPDAMGSHSSRPSCSTDTLSDSLFKPQIPTPNTARKKRIMKLQRHLGEKIPPDLVPLAHVPAPQGTQHHEASPLYFLPIRGVRPAAIVAPTLIRRFHENSSVPDSEADPDSEEEKSEELWDPAVSLYGEKKAPISDNDKRWIWEKDGRRWGEDDYTGVVRALRSL</sequence>
<evidence type="ECO:0000256" key="1">
    <source>
        <dbReference type="SAM" id="MobiDB-lite"/>
    </source>
</evidence>
<comment type="caution">
    <text evidence="2">The sequence shown here is derived from an EMBL/GenBank/DDBJ whole genome shotgun (WGS) entry which is preliminary data.</text>
</comment>
<evidence type="ECO:0000313" key="3">
    <source>
        <dbReference type="Proteomes" id="UP000772434"/>
    </source>
</evidence>
<feature type="region of interest" description="Disordered" evidence="1">
    <location>
        <begin position="1"/>
        <end position="65"/>
    </location>
</feature>
<feature type="region of interest" description="Disordered" evidence="1">
    <location>
        <begin position="107"/>
        <end position="133"/>
    </location>
</feature>
<dbReference type="AlphaFoldDB" id="A0A9P5Q8S7"/>